<sequence length="38" mass="4448">MLVFFPFKPRSLLIIRSMILGFVSPNSKIEKRTQTNTH</sequence>
<organism evidence="1">
    <name type="scientific">Rhizophora mucronata</name>
    <name type="common">Asiatic mangrove</name>
    <dbReference type="NCBI Taxonomy" id="61149"/>
    <lineage>
        <taxon>Eukaryota</taxon>
        <taxon>Viridiplantae</taxon>
        <taxon>Streptophyta</taxon>
        <taxon>Embryophyta</taxon>
        <taxon>Tracheophyta</taxon>
        <taxon>Spermatophyta</taxon>
        <taxon>Magnoliopsida</taxon>
        <taxon>eudicotyledons</taxon>
        <taxon>Gunneridae</taxon>
        <taxon>Pentapetalae</taxon>
        <taxon>rosids</taxon>
        <taxon>fabids</taxon>
        <taxon>Malpighiales</taxon>
        <taxon>Rhizophoraceae</taxon>
        <taxon>Rhizophora</taxon>
    </lineage>
</organism>
<accession>A0A2P2NT09</accession>
<dbReference type="EMBL" id="GGEC01065037">
    <property type="protein sequence ID" value="MBX45521.1"/>
    <property type="molecule type" value="Transcribed_RNA"/>
</dbReference>
<name>A0A2P2NT09_RHIMU</name>
<evidence type="ECO:0000313" key="1">
    <source>
        <dbReference type="EMBL" id="MBX45521.1"/>
    </source>
</evidence>
<reference evidence="1" key="1">
    <citation type="submission" date="2018-02" db="EMBL/GenBank/DDBJ databases">
        <title>Rhizophora mucronata_Transcriptome.</title>
        <authorList>
            <person name="Meera S.P."/>
            <person name="Sreeshan A."/>
            <person name="Augustine A."/>
        </authorList>
    </citation>
    <scope>NUCLEOTIDE SEQUENCE</scope>
    <source>
        <tissue evidence="1">Leaf</tissue>
    </source>
</reference>
<protein>
    <submittedName>
        <fullName evidence="1">Uncharacterized protein</fullName>
    </submittedName>
</protein>
<proteinExistence type="predicted"/>
<dbReference type="AlphaFoldDB" id="A0A2P2NT09"/>